<proteinExistence type="predicted"/>
<protein>
    <submittedName>
        <fullName evidence="1">Uncharacterized protein</fullName>
    </submittedName>
</protein>
<dbReference type="AlphaFoldDB" id="A0A059AJ86"/>
<sequence>MRARLVVTRACGSSDLILASWVGSKSGSERVRFCGVGAVLVGCRRRVARIGNSGAPVSSFGQSCRRQWLAMSRASAVNSRVQRRSGSETRLSDCWRRVRRSRWCSCGGAVGFGARRIWCGVGGARRRRCCSETVGAGTDGAGVGCTDLLEKINSRSFL</sequence>
<dbReference type="InParanoid" id="A0A059AJ86"/>
<dbReference type="EMBL" id="KK198762">
    <property type="protein sequence ID" value="KCW53435.1"/>
    <property type="molecule type" value="Genomic_DNA"/>
</dbReference>
<gene>
    <name evidence="1" type="ORF">EUGRSUZ_J02683</name>
</gene>
<name>A0A059AJ86_EUCGR</name>
<dbReference type="Gramene" id="KCW53435">
    <property type="protein sequence ID" value="KCW53435"/>
    <property type="gene ID" value="EUGRSUZ_J02683"/>
</dbReference>
<accession>A0A059AJ86</accession>
<evidence type="ECO:0000313" key="1">
    <source>
        <dbReference type="EMBL" id="KCW53435.1"/>
    </source>
</evidence>
<organism evidence="1">
    <name type="scientific">Eucalyptus grandis</name>
    <name type="common">Flooded gum</name>
    <dbReference type="NCBI Taxonomy" id="71139"/>
    <lineage>
        <taxon>Eukaryota</taxon>
        <taxon>Viridiplantae</taxon>
        <taxon>Streptophyta</taxon>
        <taxon>Embryophyta</taxon>
        <taxon>Tracheophyta</taxon>
        <taxon>Spermatophyta</taxon>
        <taxon>Magnoliopsida</taxon>
        <taxon>eudicotyledons</taxon>
        <taxon>Gunneridae</taxon>
        <taxon>Pentapetalae</taxon>
        <taxon>rosids</taxon>
        <taxon>malvids</taxon>
        <taxon>Myrtales</taxon>
        <taxon>Myrtaceae</taxon>
        <taxon>Myrtoideae</taxon>
        <taxon>Eucalypteae</taxon>
        <taxon>Eucalyptus</taxon>
    </lineage>
</organism>
<reference evidence="1" key="1">
    <citation type="submission" date="2013-07" db="EMBL/GenBank/DDBJ databases">
        <title>The genome of Eucalyptus grandis.</title>
        <authorList>
            <person name="Schmutz J."/>
            <person name="Hayes R."/>
            <person name="Myburg A."/>
            <person name="Tuskan G."/>
            <person name="Grattapaglia D."/>
            <person name="Rokhsar D.S."/>
        </authorList>
    </citation>
    <scope>NUCLEOTIDE SEQUENCE</scope>
    <source>
        <tissue evidence="1">Leaf extractions</tissue>
    </source>
</reference>